<protein>
    <submittedName>
        <fullName evidence="2">Rna-binding</fullName>
    </submittedName>
</protein>
<gene>
    <name evidence="2" type="ORF">FRX48_08070</name>
</gene>
<feature type="region of interest" description="Disordered" evidence="1">
    <location>
        <begin position="1"/>
        <end position="80"/>
    </location>
</feature>
<feature type="compositionally biased region" description="Basic and acidic residues" evidence="1">
    <location>
        <begin position="43"/>
        <end position="53"/>
    </location>
</feature>
<feature type="compositionally biased region" description="Low complexity" evidence="1">
    <location>
        <begin position="54"/>
        <end position="64"/>
    </location>
</feature>
<dbReference type="EMBL" id="VXIT01000014">
    <property type="protein sequence ID" value="KAA6408328.1"/>
    <property type="molecule type" value="Genomic_DNA"/>
</dbReference>
<dbReference type="Proteomes" id="UP000324767">
    <property type="component" value="Unassembled WGS sequence"/>
</dbReference>
<dbReference type="OrthoDB" id="5383525at2759"/>
<evidence type="ECO:0000256" key="1">
    <source>
        <dbReference type="SAM" id="MobiDB-lite"/>
    </source>
</evidence>
<comment type="caution">
    <text evidence="2">The sequence shown here is derived from an EMBL/GenBank/DDBJ whole genome shotgun (WGS) entry which is preliminary data.</text>
</comment>
<evidence type="ECO:0000313" key="2">
    <source>
        <dbReference type="EMBL" id="KAA6408328.1"/>
    </source>
</evidence>
<accession>A0A5M8PH67</accession>
<sequence length="129" mass="14839">MARGPGPTGRRERDVRRDRDNIQDHEDFNRGRPTSSRRSNKGGYRDRDREGYRSPRYYSRSKSGSPRRDRSPYYGGPPSREVMLEGIPLDMVEDDVGHHLPIFASLKHPCECSPGLSVARDKRWILAKA</sequence>
<dbReference type="AlphaFoldDB" id="A0A5M8PH67"/>
<proteinExistence type="predicted"/>
<organism evidence="2 3">
    <name type="scientific">Lasallia pustulata</name>
    <dbReference type="NCBI Taxonomy" id="136370"/>
    <lineage>
        <taxon>Eukaryota</taxon>
        <taxon>Fungi</taxon>
        <taxon>Dikarya</taxon>
        <taxon>Ascomycota</taxon>
        <taxon>Pezizomycotina</taxon>
        <taxon>Lecanoromycetes</taxon>
        <taxon>OSLEUM clade</taxon>
        <taxon>Umbilicariomycetidae</taxon>
        <taxon>Umbilicariales</taxon>
        <taxon>Umbilicariaceae</taxon>
        <taxon>Lasallia</taxon>
    </lineage>
</organism>
<feature type="compositionally biased region" description="Basic and acidic residues" evidence="1">
    <location>
        <begin position="9"/>
        <end position="30"/>
    </location>
</feature>
<evidence type="ECO:0000313" key="3">
    <source>
        <dbReference type="Proteomes" id="UP000324767"/>
    </source>
</evidence>
<name>A0A5M8PH67_9LECA</name>
<reference evidence="2 3" key="1">
    <citation type="submission" date="2019-09" db="EMBL/GenBank/DDBJ databases">
        <title>The hologenome of the rock-dwelling lichen Lasallia pustulata.</title>
        <authorList>
            <person name="Greshake Tzovaras B."/>
            <person name="Segers F."/>
            <person name="Bicker A."/>
            <person name="Dal Grande F."/>
            <person name="Otte J."/>
            <person name="Hankeln T."/>
            <person name="Schmitt I."/>
            <person name="Ebersberger I."/>
        </authorList>
    </citation>
    <scope>NUCLEOTIDE SEQUENCE [LARGE SCALE GENOMIC DNA]</scope>
    <source>
        <strain evidence="2">A1-1</strain>
    </source>
</reference>